<reference evidence="4" key="1">
    <citation type="submission" date="2016-10" db="EMBL/GenBank/DDBJ databases">
        <authorList>
            <person name="Varghese N."/>
            <person name="Submissions S."/>
        </authorList>
    </citation>
    <scope>NUCLEOTIDE SEQUENCE [LARGE SCALE GENOMIC DNA]</scope>
    <source>
        <strain evidence="4">DSM 17616</strain>
    </source>
</reference>
<dbReference type="Gene3D" id="3.40.720.10">
    <property type="entry name" value="Alkaline Phosphatase, subunit A"/>
    <property type="match status" value="2"/>
</dbReference>
<dbReference type="GO" id="GO:0016020">
    <property type="term" value="C:membrane"/>
    <property type="evidence" value="ECO:0007669"/>
    <property type="project" value="GOC"/>
</dbReference>
<dbReference type="InterPro" id="IPR017850">
    <property type="entry name" value="Alkaline_phosphatase_core_sf"/>
</dbReference>
<dbReference type="InterPro" id="IPR051916">
    <property type="entry name" value="GPI-anchor_lipid_remodeler"/>
</dbReference>
<name>A0A1H6MRH4_9GAMM</name>
<keyword evidence="4" id="KW-1185">Reference proteome</keyword>
<keyword evidence="1" id="KW-0812">Transmembrane</keyword>
<dbReference type="GO" id="GO:0004527">
    <property type="term" value="F:exonuclease activity"/>
    <property type="evidence" value="ECO:0007669"/>
    <property type="project" value="UniProtKB-KW"/>
</dbReference>
<proteinExistence type="predicted"/>
<feature type="domain" description="Endonuclease/exonuclease/phosphatase" evidence="2">
    <location>
        <begin position="565"/>
        <end position="793"/>
    </location>
</feature>
<dbReference type="GO" id="GO:0006506">
    <property type="term" value="P:GPI anchor biosynthetic process"/>
    <property type="evidence" value="ECO:0007669"/>
    <property type="project" value="TreeGrafter"/>
</dbReference>
<accession>A0A1H6MRH4</accession>
<dbReference type="AlphaFoldDB" id="A0A1H6MRH4"/>
<dbReference type="Proteomes" id="UP000199371">
    <property type="component" value="Unassembled WGS sequence"/>
</dbReference>
<dbReference type="PANTHER" id="PTHR14859:SF15">
    <property type="entry name" value="ENDONUCLEASE_EXONUCLEASE_PHOSPHATASE DOMAIN-CONTAINING PROTEIN"/>
    <property type="match status" value="1"/>
</dbReference>
<protein>
    <submittedName>
        <fullName evidence="3">Metal-dependent hydrolase, endonuclease/exonuclease/phosphatase family</fullName>
    </submittedName>
</protein>
<evidence type="ECO:0000313" key="4">
    <source>
        <dbReference type="Proteomes" id="UP000199371"/>
    </source>
</evidence>
<dbReference type="OrthoDB" id="5293344at2"/>
<gene>
    <name evidence="3" type="ORF">SAMN05660691_03056</name>
</gene>
<organism evidence="3 4">
    <name type="scientific">Rheinheimera pacifica</name>
    <dbReference type="NCBI Taxonomy" id="173990"/>
    <lineage>
        <taxon>Bacteria</taxon>
        <taxon>Pseudomonadati</taxon>
        <taxon>Pseudomonadota</taxon>
        <taxon>Gammaproteobacteria</taxon>
        <taxon>Chromatiales</taxon>
        <taxon>Chromatiaceae</taxon>
        <taxon>Rheinheimera</taxon>
    </lineage>
</organism>
<dbReference type="InterPro" id="IPR036691">
    <property type="entry name" value="Endo/exonu/phosph_ase_sf"/>
</dbReference>
<dbReference type="Pfam" id="PF03372">
    <property type="entry name" value="Exo_endo_phos"/>
    <property type="match status" value="1"/>
</dbReference>
<evidence type="ECO:0000313" key="3">
    <source>
        <dbReference type="EMBL" id="SEI04529.1"/>
    </source>
</evidence>
<dbReference type="SUPFAM" id="SSF53649">
    <property type="entry name" value="Alkaline phosphatase-like"/>
    <property type="match status" value="1"/>
</dbReference>
<keyword evidence="3" id="KW-0540">Nuclease</keyword>
<dbReference type="InterPro" id="IPR005135">
    <property type="entry name" value="Endo/exonuclease/phosphatase"/>
</dbReference>
<feature type="transmembrane region" description="Helical" evidence="1">
    <location>
        <begin position="176"/>
        <end position="198"/>
    </location>
</feature>
<dbReference type="Gene3D" id="3.60.10.10">
    <property type="entry name" value="Endonuclease/exonuclease/phosphatase"/>
    <property type="match status" value="1"/>
</dbReference>
<keyword evidence="3" id="KW-0255">Endonuclease</keyword>
<evidence type="ECO:0000259" key="2">
    <source>
        <dbReference type="Pfam" id="PF03372"/>
    </source>
</evidence>
<keyword evidence="1" id="KW-1133">Transmembrane helix</keyword>
<sequence>MLSRIEVWFRWARRSLSRSHWLARLLQLPVSTGSGVRPGLLMLQIDGLSQPELQRALDRGEMPFLRRLLKKEHYTLHAHYSGLPATTPAVQAELFYGVKTAVPAFSYCDHCSGSVVKMLQPDTAAQVEDRLTKMSDEALLKDGSAYSNIYTGGAAESHFCASALGWGPALRSANPLVLLVLIITNLYSVLRIIGLFFLELGLALGDFFRGLIKGHDFFSELKFVPTRVAISIVLRELCVIGGKIDLSRGMPVVHINFLGYDEQSHRRGPSSLFAHWTLKGIDDSIARLWRAANRAQWRRYEVWIYSDHGQAKVKPYHQLRGYSLEQAVEQSFARLHAQPVSPSVRKADSIQTQRVRLLGGNKVQRLFAVRGGPANAGQDRVTEAAIQVAALGPVGHIYFPAPLTEQDYHFVATELVVEHKVPLVLRLEAPDLLRATTDDGDFYLPHDSARIFGAEHPFLDSLSDDLLRLCQHADAGDLVVMGWRNGVTAQSFADENGAHAGATPEETNGFALLPADTLLVSGNNSYLRPRDLYHAALHYLGRSPQQQAPSRSARPAEQTDTLRVMTYNVHSCIGLDGKVDVERVARVIAQANPDVVALQELDVGRDRSLGLDQAQLIARYLEMEFHFHPAMHMEEERYGDAILTHLPLRLVKAGPLPGLADRPKLEPRGAIWAAVQFNGQEVQIINTHLGLQPRERLAQIDCLLGKDWLGHADCRGPVVLCGDLNAQPNSQVCRRITAQLQDSQTLLAQHRPAGTFPSRFAALRIDHIFVSQAVAVTAVDIPSSQLAKVASDHLPLLVQLRIPHDAASMTD</sequence>
<keyword evidence="1" id="KW-0472">Membrane</keyword>
<evidence type="ECO:0000256" key="1">
    <source>
        <dbReference type="SAM" id="Phobius"/>
    </source>
</evidence>
<keyword evidence="3" id="KW-0269">Exonuclease</keyword>
<dbReference type="EMBL" id="FNXF01000013">
    <property type="protein sequence ID" value="SEI04529.1"/>
    <property type="molecule type" value="Genomic_DNA"/>
</dbReference>
<dbReference type="SUPFAM" id="SSF56219">
    <property type="entry name" value="DNase I-like"/>
    <property type="match status" value="1"/>
</dbReference>
<dbReference type="GO" id="GO:0004519">
    <property type="term" value="F:endonuclease activity"/>
    <property type="evidence" value="ECO:0007669"/>
    <property type="project" value="UniProtKB-KW"/>
</dbReference>
<dbReference type="PANTHER" id="PTHR14859">
    <property type="entry name" value="CALCOFLUOR WHITE HYPERSENSITIVE PROTEIN PRECURSOR"/>
    <property type="match status" value="1"/>
</dbReference>
<dbReference type="InterPro" id="IPR002591">
    <property type="entry name" value="Phosphodiest/P_Trfase"/>
</dbReference>
<dbReference type="Pfam" id="PF01663">
    <property type="entry name" value="Phosphodiest"/>
    <property type="match status" value="1"/>
</dbReference>
<keyword evidence="3" id="KW-0378">Hydrolase</keyword>
<dbReference type="STRING" id="173990.SAMN05660691_03056"/>